<gene>
    <name evidence="7" type="ORF">CEV34_2733</name>
</gene>
<keyword evidence="4 7" id="KW-0808">Transferase</keyword>
<comment type="catalytic activity">
    <reaction evidence="6">
        <text>a 2'-deoxyadenosine in DNA + S-adenosyl-L-methionine = an N(6)-methyl-2'-deoxyadenosine in DNA + S-adenosyl-L-homocysteine + H(+)</text>
        <dbReference type="Rhea" id="RHEA:15197"/>
        <dbReference type="Rhea" id="RHEA-COMP:12418"/>
        <dbReference type="Rhea" id="RHEA-COMP:12419"/>
        <dbReference type="ChEBI" id="CHEBI:15378"/>
        <dbReference type="ChEBI" id="CHEBI:57856"/>
        <dbReference type="ChEBI" id="CHEBI:59789"/>
        <dbReference type="ChEBI" id="CHEBI:90615"/>
        <dbReference type="ChEBI" id="CHEBI:90616"/>
        <dbReference type="EC" id="2.1.1.72"/>
    </reaction>
</comment>
<dbReference type="EC" id="2.1.1.72" evidence="2"/>
<dbReference type="EMBL" id="NNRM01000021">
    <property type="protein sequence ID" value="OYR25711.1"/>
    <property type="molecule type" value="Genomic_DNA"/>
</dbReference>
<dbReference type="InterPro" id="IPR012263">
    <property type="entry name" value="M_m6A_EcoRV"/>
</dbReference>
<evidence type="ECO:0000256" key="6">
    <source>
        <dbReference type="ARBA" id="ARBA00047942"/>
    </source>
</evidence>
<dbReference type="PIRSF" id="PIRSF000398">
    <property type="entry name" value="M_m6A_EcoRV"/>
    <property type="match status" value="1"/>
</dbReference>
<dbReference type="GO" id="GO:0009307">
    <property type="term" value="P:DNA restriction-modification system"/>
    <property type="evidence" value="ECO:0007669"/>
    <property type="project" value="InterPro"/>
</dbReference>
<dbReference type="GO" id="GO:0009007">
    <property type="term" value="F:site-specific DNA-methyltransferase (adenine-specific) activity"/>
    <property type="evidence" value="ECO:0007669"/>
    <property type="project" value="UniProtKB-EC"/>
</dbReference>
<dbReference type="GO" id="GO:0006298">
    <property type="term" value="P:mismatch repair"/>
    <property type="evidence" value="ECO:0007669"/>
    <property type="project" value="TreeGrafter"/>
</dbReference>
<dbReference type="GO" id="GO:0043565">
    <property type="term" value="F:sequence-specific DNA binding"/>
    <property type="evidence" value="ECO:0007669"/>
    <property type="project" value="TreeGrafter"/>
</dbReference>
<dbReference type="PANTHER" id="PTHR30481">
    <property type="entry name" value="DNA ADENINE METHYLASE"/>
    <property type="match status" value="1"/>
</dbReference>
<dbReference type="InterPro" id="IPR012327">
    <property type="entry name" value="MeTrfase_D12"/>
</dbReference>
<sequence>MSQKADFTSFDPVSPPAAYIGGKRQLAKRICQKIDTIPHSLYAEPFVGMGGVFFRRTAAPRAEFINDRSKDVANLFRILQRHYPQLMDTLRFQITSRSDFERLTVTDPDTLTDLERAARFIYLQRLTFGGKVAGRSFGINYSGSSRFNLTTLAPLLQEVHERLASVVIENLDWQAFIDRYDRPETLFYLDPPYWGTEGVYGKELFGRDQFEILAERLGRIKGWFILSINDVPEIRSIFSAFNIEGVDLTYTAAGGKGKAVKELIIMNGA</sequence>
<proteinExistence type="inferred from homology"/>
<protein>
    <recommendedName>
        <fullName evidence="2">site-specific DNA-methyltransferase (adenine-specific)</fullName>
        <ecNumber evidence="2">2.1.1.72</ecNumber>
    </recommendedName>
</protein>
<evidence type="ECO:0000256" key="4">
    <source>
        <dbReference type="ARBA" id="ARBA00022679"/>
    </source>
</evidence>
<dbReference type="Gene3D" id="1.10.1020.10">
    <property type="entry name" value="Adenine-specific Methyltransferase, Domain 2"/>
    <property type="match status" value="1"/>
</dbReference>
<dbReference type="AlphaFoldDB" id="A0A256GGG6"/>
<dbReference type="Gene3D" id="3.40.50.150">
    <property type="entry name" value="Vaccinia Virus protein VP39"/>
    <property type="match status" value="1"/>
</dbReference>
<dbReference type="InterPro" id="IPR029063">
    <property type="entry name" value="SAM-dependent_MTases_sf"/>
</dbReference>
<accession>A0A256GGG6</accession>
<name>A0A256GGG6_9HYPH</name>
<keyword evidence="8" id="KW-1185">Reference proteome</keyword>
<evidence type="ECO:0000256" key="3">
    <source>
        <dbReference type="ARBA" id="ARBA00022603"/>
    </source>
</evidence>
<dbReference type="GO" id="GO:0032259">
    <property type="term" value="P:methylation"/>
    <property type="evidence" value="ECO:0007669"/>
    <property type="project" value="UniProtKB-KW"/>
</dbReference>
<keyword evidence="3 7" id="KW-0489">Methyltransferase</keyword>
<dbReference type="Proteomes" id="UP000216188">
    <property type="component" value="Unassembled WGS sequence"/>
</dbReference>
<evidence type="ECO:0000256" key="5">
    <source>
        <dbReference type="ARBA" id="ARBA00022691"/>
    </source>
</evidence>
<dbReference type="SUPFAM" id="SSF53335">
    <property type="entry name" value="S-adenosyl-L-methionine-dependent methyltransferases"/>
    <property type="match status" value="1"/>
</dbReference>
<comment type="caution">
    <text evidence="7">The sequence shown here is derived from an EMBL/GenBank/DDBJ whole genome shotgun (WGS) entry which is preliminary data.</text>
</comment>
<evidence type="ECO:0000313" key="7">
    <source>
        <dbReference type="EMBL" id="OYR25711.1"/>
    </source>
</evidence>
<evidence type="ECO:0000313" key="8">
    <source>
        <dbReference type="Proteomes" id="UP000216188"/>
    </source>
</evidence>
<evidence type="ECO:0000256" key="2">
    <source>
        <dbReference type="ARBA" id="ARBA00011900"/>
    </source>
</evidence>
<dbReference type="PANTHER" id="PTHR30481:SF4">
    <property type="entry name" value="SITE-SPECIFIC DNA-METHYLTRANSFERASE (ADENINE-SPECIFIC)"/>
    <property type="match status" value="1"/>
</dbReference>
<dbReference type="RefSeq" id="WP_094543720.1">
    <property type="nucleotide sequence ID" value="NZ_JBHEEM010000011.1"/>
</dbReference>
<evidence type="ECO:0000256" key="1">
    <source>
        <dbReference type="ARBA" id="ARBA00006594"/>
    </source>
</evidence>
<dbReference type="InterPro" id="IPR023095">
    <property type="entry name" value="Ade_MeTrfase_dom_2"/>
</dbReference>
<reference evidence="7 8" key="1">
    <citation type="submission" date="2017-07" db="EMBL/GenBank/DDBJ databases">
        <title>Phylogenetic study on the rhizospheric bacterium Ochrobactrum sp. A44.</title>
        <authorList>
            <person name="Krzyzanowska D.M."/>
            <person name="Ossowicki A."/>
            <person name="Rajewska M."/>
            <person name="Maciag T."/>
            <person name="Kaczynski Z."/>
            <person name="Czerwicka M."/>
            <person name="Jafra S."/>
        </authorList>
    </citation>
    <scope>NUCLEOTIDE SEQUENCE [LARGE SCALE GENOMIC DNA]</scope>
    <source>
        <strain evidence="7 8">CCUG 30717</strain>
    </source>
</reference>
<organism evidence="7 8">
    <name type="scientific">Brucella pseudogrignonensis</name>
    <dbReference type="NCBI Taxonomy" id="419475"/>
    <lineage>
        <taxon>Bacteria</taxon>
        <taxon>Pseudomonadati</taxon>
        <taxon>Pseudomonadota</taxon>
        <taxon>Alphaproteobacteria</taxon>
        <taxon>Hyphomicrobiales</taxon>
        <taxon>Brucellaceae</taxon>
        <taxon>Brucella/Ochrobactrum group</taxon>
        <taxon>Brucella</taxon>
    </lineage>
</organism>
<comment type="similarity">
    <text evidence="1">Belongs to the N(4)/N(6)-methyltransferase family.</text>
</comment>
<dbReference type="PRINTS" id="PR00505">
    <property type="entry name" value="D12N6MTFRASE"/>
</dbReference>
<dbReference type="Pfam" id="PF02086">
    <property type="entry name" value="MethyltransfD12"/>
    <property type="match status" value="1"/>
</dbReference>
<keyword evidence="5" id="KW-0949">S-adenosyl-L-methionine</keyword>
<dbReference type="GO" id="GO:1904047">
    <property type="term" value="F:S-adenosyl-L-methionine binding"/>
    <property type="evidence" value="ECO:0007669"/>
    <property type="project" value="TreeGrafter"/>
</dbReference>